<dbReference type="Gene3D" id="3.30.565.10">
    <property type="entry name" value="Histidine kinase-like ATPase, C-terminal domain"/>
    <property type="match status" value="1"/>
</dbReference>
<name>A0A967EBE9_9FLAO</name>
<sequence>MEVTPQDLRNVSAISEVPEDQLQWLIDNSRLESIPKGGFIFQKGDAIDKLFILLEGEVDVKVDQNGNYKQVAKIRTNEISGALPYSRATTAIGFGETTRNAKALILPKEAFNELTRNHFELTEALVHVMTSRTREFAKRNVQEEKMMALGKLSAGLAHELNNPSSAMARSAVALKKHLGNVPEKFKRIISVKATPEQIDVINDTLFEKLTHRPENTMGLLERTEKEEVLETWLEDHQVENAYELTETLLDFCMDVDALERIYTAIGDRNFPTAIEWIENVLTTEKMVDEIQEAAQRISTLVSSVKSYTHMDSAPERTATDIRKGIKSTLTMMNHKLKQKGIVVEKYFEEELPEPKIMVSEINQVWTNLIDNAVDAMDQQGRLTIKVNRDGNFIKTEIIDNGEGIPKENLSTIFDPFFTTKPIGEGTGMGLEVVKRIIQQHNGDIKVSSRKGETNFTVCLPIE</sequence>
<protein>
    <recommendedName>
        <fullName evidence="2">histidine kinase</fullName>
        <ecNumber evidence="2">2.7.13.3</ecNumber>
    </recommendedName>
</protein>
<reference evidence="5" key="2">
    <citation type="submission" date="2020-03" db="EMBL/GenBank/DDBJ databases">
        <title>Flavobacteriaceae bacterium strain TP-CH-4, a member of the family Flavobacteriaceae isolated from a deep-sea seamount.</title>
        <authorList>
            <person name="Zhang D.-C."/>
        </authorList>
    </citation>
    <scope>NUCLEOTIDE SEQUENCE</scope>
    <source>
        <strain evidence="5">TP-CH-4</strain>
    </source>
</reference>
<dbReference type="Gene3D" id="2.60.120.10">
    <property type="entry name" value="Jelly Rolls"/>
    <property type="match status" value="1"/>
</dbReference>
<evidence type="ECO:0000256" key="2">
    <source>
        <dbReference type="ARBA" id="ARBA00012438"/>
    </source>
</evidence>
<feature type="domain" description="Cyclic nucleotide-binding" evidence="3">
    <location>
        <begin position="13"/>
        <end position="114"/>
    </location>
</feature>
<dbReference type="CDD" id="cd00038">
    <property type="entry name" value="CAP_ED"/>
    <property type="match status" value="1"/>
</dbReference>
<dbReference type="Proteomes" id="UP000707206">
    <property type="component" value="Unassembled WGS sequence"/>
</dbReference>
<reference evidence="5" key="1">
    <citation type="submission" date="2019-07" db="EMBL/GenBank/DDBJ databases">
        <authorList>
            <person name="De-Chao Zhang Q."/>
        </authorList>
    </citation>
    <scope>NUCLEOTIDE SEQUENCE</scope>
    <source>
        <strain evidence="5">TP-CH-4</strain>
    </source>
</reference>
<evidence type="ECO:0000259" key="3">
    <source>
        <dbReference type="PROSITE" id="PS50042"/>
    </source>
</evidence>
<dbReference type="PANTHER" id="PTHR43065">
    <property type="entry name" value="SENSOR HISTIDINE KINASE"/>
    <property type="match status" value="1"/>
</dbReference>
<dbReference type="SMART" id="SM00387">
    <property type="entry name" value="HATPase_c"/>
    <property type="match status" value="1"/>
</dbReference>
<dbReference type="SUPFAM" id="SSF51206">
    <property type="entry name" value="cAMP-binding domain-like"/>
    <property type="match status" value="1"/>
</dbReference>
<keyword evidence="6" id="KW-1185">Reference proteome</keyword>
<dbReference type="AlphaFoldDB" id="A0A967EBE9"/>
<comment type="catalytic activity">
    <reaction evidence="1">
        <text>ATP + protein L-histidine = ADP + protein N-phospho-L-histidine.</text>
        <dbReference type="EC" id="2.7.13.3"/>
    </reaction>
</comment>
<dbReference type="PROSITE" id="PS50042">
    <property type="entry name" value="CNMP_BINDING_3"/>
    <property type="match status" value="1"/>
</dbReference>
<dbReference type="EC" id="2.7.13.3" evidence="2"/>
<evidence type="ECO:0000256" key="1">
    <source>
        <dbReference type="ARBA" id="ARBA00000085"/>
    </source>
</evidence>
<dbReference type="InterPro" id="IPR036890">
    <property type="entry name" value="HATPase_C_sf"/>
</dbReference>
<dbReference type="PRINTS" id="PR00344">
    <property type="entry name" value="BCTRLSENSOR"/>
</dbReference>
<dbReference type="InterPro" id="IPR003594">
    <property type="entry name" value="HATPase_dom"/>
</dbReference>
<dbReference type="InterPro" id="IPR014710">
    <property type="entry name" value="RmlC-like_jellyroll"/>
</dbReference>
<dbReference type="GO" id="GO:0004673">
    <property type="term" value="F:protein histidine kinase activity"/>
    <property type="evidence" value="ECO:0007669"/>
    <property type="project" value="UniProtKB-EC"/>
</dbReference>
<comment type="caution">
    <text evidence="5">The sequence shown here is derived from an EMBL/GenBank/DDBJ whole genome shotgun (WGS) entry which is preliminary data.</text>
</comment>
<proteinExistence type="predicted"/>
<accession>A0A967EBE9</accession>
<organism evidence="5 6">
    <name type="scientific">Pelagihabitans pacificus</name>
    <dbReference type="NCBI Taxonomy" id="2696054"/>
    <lineage>
        <taxon>Bacteria</taxon>
        <taxon>Pseudomonadati</taxon>
        <taxon>Bacteroidota</taxon>
        <taxon>Flavobacteriia</taxon>
        <taxon>Flavobacteriales</taxon>
        <taxon>Flavobacteriaceae</taxon>
        <taxon>Pelagihabitans</taxon>
    </lineage>
</organism>
<dbReference type="Pfam" id="PF00027">
    <property type="entry name" value="cNMP_binding"/>
    <property type="match status" value="1"/>
</dbReference>
<dbReference type="InterPro" id="IPR005467">
    <property type="entry name" value="His_kinase_dom"/>
</dbReference>
<gene>
    <name evidence="5" type="ORF">FK220_013030</name>
</gene>
<dbReference type="Gene3D" id="1.10.287.130">
    <property type="match status" value="1"/>
</dbReference>
<dbReference type="RefSeq" id="WP_152574763.1">
    <property type="nucleotide sequence ID" value="NZ_VIKU02000003.1"/>
</dbReference>
<dbReference type="Pfam" id="PF02518">
    <property type="entry name" value="HATPase_c"/>
    <property type="match status" value="1"/>
</dbReference>
<dbReference type="SMART" id="SM00100">
    <property type="entry name" value="cNMP"/>
    <property type="match status" value="1"/>
</dbReference>
<evidence type="ECO:0000259" key="4">
    <source>
        <dbReference type="PROSITE" id="PS50109"/>
    </source>
</evidence>
<dbReference type="EMBL" id="VIKU02000003">
    <property type="protein sequence ID" value="NHF60271.1"/>
    <property type="molecule type" value="Genomic_DNA"/>
</dbReference>
<dbReference type="PROSITE" id="PS50109">
    <property type="entry name" value="HIS_KIN"/>
    <property type="match status" value="1"/>
</dbReference>
<dbReference type="PANTHER" id="PTHR43065:SF48">
    <property type="entry name" value="HISTIDINE KINASE"/>
    <property type="match status" value="1"/>
</dbReference>
<dbReference type="InterPro" id="IPR000595">
    <property type="entry name" value="cNMP-bd_dom"/>
</dbReference>
<dbReference type="InterPro" id="IPR004358">
    <property type="entry name" value="Sig_transdc_His_kin-like_C"/>
</dbReference>
<feature type="domain" description="Histidine kinase" evidence="4">
    <location>
        <begin position="284"/>
        <end position="462"/>
    </location>
</feature>
<evidence type="ECO:0000313" key="6">
    <source>
        <dbReference type="Proteomes" id="UP000707206"/>
    </source>
</evidence>
<dbReference type="SUPFAM" id="SSF55874">
    <property type="entry name" value="ATPase domain of HSP90 chaperone/DNA topoisomerase II/histidine kinase"/>
    <property type="match status" value="1"/>
</dbReference>
<dbReference type="InterPro" id="IPR018490">
    <property type="entry name" value="cNMP-bd_dom_sf"/>
</dbReference>
<evidence type="ECO:0000313" key="5">
    <source>
        <dbReference type="EMBL" id="NHF60271.1"/>
    </source>
</evidence>